<evidence type="ECO:0000256" key="2">
    <source>
        <dbReference type="SAM" id="SignalP"/>
    </source>
</evidence>
<keyword evidence="2" id="KW-0732">Signal</keyword>
<sequence>MRTACSSVSCSVSVMLRRSLLLVGFLLGCALVALASAGSAHADEDDRSSPSSEIRGGSDSGKGLLGGLLEPVVSPVAGVTDPVLSGVSQVVAPVVEPVVEAVEPVTVPLLTPVTEPLSPVLEVLAPVTGPLLGSAEPVVTPVAQGLGLDPEALGVDPSRTAPVQTAPVVDRPDAVVIVPPETSSPVEPSTTGVPVAVEVIGPLWATLIESPATFGTSDATADSRWHGQPGRGPVGPGQDPAVLAGATGTASSGGNAGGSPSQAELPGHHGLGMRDSGRVVPAQRWLMRPWCYVFGRHHPS</sequence>
<reference evidence="4" key="1">
    <citation type="submission" date="2016-10" db="EMBL/GenBank/DDBJ databases">
        <authorList>
            <person name="Varghese N."/>
            <person name="Submissions S."/>
        </authorList>
    </citation>
    <scope>NUCLEOTIDE SEQUENCE [LARGE SCALE GENOMIC DNA]</scope>
    <source>
        <strain evidence="4">CGMCC 4.3525</strain>
    </source>
</reference>
<dbReference type="AlphaFoldDB" id="A0A1H9RVY9"/>
<evidence type="ECO:0000313" key="3">
    <source>
        <dbReference type="EMBL" id="SER76758.1"/>
    </source>
</evidence>
<evidence type="ECO:0000313" key="4">
    <source>
        <dbReference type="Proteomes" id="UP000199352"/>
    </source>
</evidence>
<gene>
    <name evidence="3" type="ORF">SAMN05216188_11584</name>
</gene>
<feature type="region of interest" description="Disordered" evidence="1">
    <location>
        <begin position="215"/>
        <end position="275"/>
    </location>
</feature>
<organism evidence="3 4">
    <name type="scientific">Lentzea xinjiangensis</name>
    <dbReference type="NCBI Taxonomy" id="402600"/>
    <lineage>
        <taxon>Bacteria</taxon>
        <taxon>Bacillati</taxon>
        <taxon>Actinomycetota</taxon>
        <taxon>Actinomycetes</taxon>
        <taxon>Pseudonocardiales</taxon>
        <taxon>Pseudonocardiaceae</taxon>
        <taxon>Lentzea</taxon>
    </lineage>
</organism>
<dbReference type="STRING" id="402600.SAMN05216188_11584"/>
<feature type="signal peptide" evidence="2">
    <location>
        <begin position="1"/>
        <end position="42"/>
    </location>
</feature>
<evidence type="ECO:0000256" key="1">
    <source>
        <dbReference type="SAM" id="MobiDB-lite"/>
    </source>
</evidence>
<dbReference type="PROSITE" id="PS51257">
    <property type="entry name" value="PROKAR_LIPOPROTEIN"/>
    <property type="match status" value="1"/>
</dbReference>
<protein>
    <submittedName>
        <fullName evidence="3">Uncharacterized protein</fullName>
    </submittedName>
</protein>
<proteinExistence type="predicted"/>
<feature type="compositionally biased region" description="Low complexity" evidence="1">
    <location>
        <begin position="236"/>
        <end position="261"/>
    </location>
</feature>
<dbReference type="Proteomes" id="UP000199352">
    <property type="component" value="Unassembled WGS sequence"/>
</dbReference>
<accession>A0A1H9RVY9</accession>
<dbReference type="EMBL" id="FOFR01000015">
    <property type="protein sequence ID" value="SER76758.1"/>
    <property type="molecule type" value="Genomic_DNA"/>
</dbReference>
<keyword evidence="4" id="KW-1185">Reference proteome</keyword>
<feature type="region of interest" description="Disordered" evidence="1">
    <location>
        <begin position="41"/>
        <end position="60"/>
    </location>
</feature>
<feature type="chain" id="PRO_5011457841" evidence="2">
    <location>
        <begin position="43"/>
        <end position="300"/>
    </location>
</feature>
<name>A0A1H9RVY9_9PSEU</name>